<name>A0ABM7WQQ6_9BACT</name>
<sequence>MKAIALLALSIALEAGFLFTLTAPAPATVRAVPAAQVTTARAPQAPVAPLRRS</sequence>
<dbReference type="EMBL" id="AP025591">
    <property type="protein sequence ID" value="BDG01789.1"/>
    <property type="molecule type" value="Genomic_DNA"/>
</dbReference>
<accession>A0ABM7WQQ6</accession>
<dbReference type="Proteomes" id="UP001162891">
    <property type="component" value="Chromosome"/>
</dbReference>
<proteinExistence type="predicted"/>
<reference evidence="2" key="1">
    <citation type="journal article" date="2022" name="Int. J. Syst. Evol. Microbiol.">
        <title>Anaeromyxobacter oryzae sp. nov., Anaeromyxobacter diazotrophicus sp. nov. and Anaeromyxobacter paludicola sp. nov., isolated from paddy soils.</title>
        <authorList>
            <person name="Itoh H."/>
            <person name="Xu Z."/>
            <person name="Mise K."/>
            <person name="Masuda Y."/>
            <person name="Ushijima N."/>
            <person name="Hayakawa C."/>
            <person name="Shiratori Y."/>
            <person name="Senoo K."/>
        </authorList>
    </citation>
    <scope>NUCLEOTIDE SEQUENCE [LARGE SCALE GENOMIC DNA]</scope>
    <source>
        <strain evidence="2">Red232</strain>
    </source>
</reference>
<evidence type="ECO:0000313" key="2">
    <source>
        <dbReference type="Proteomes" id="UP001162891"/>
    </source>
</evidence>
<evidence type="ECO:0000313" key="1">
    <source>
        <dbReference type="EMBL" id="BDG01789.1"/>
    </source>
</evidence>
<keyword evidence="2" id="KW-1185">Reference proteome</keyword>
<organism evidence="1 2">
    <name type="scientific">Anaeromyxobacter oryzae</name>
    <dbReference type="NCBI Taxonomy" id="2918170"/>
    <lineage>
        <taxon>Bacteria</taxon>
        <taxon>Pseudomonadati</taxon>
        <taxon>Myxococcota</taxon>
        <taxon>Myxococcia</taxon>
        <taxon>Myxococcales</taxon>
        <taxon>Cystobacterineae</taxon>
        <taxon>Anaeromyxobacteraceae</taxon>
        <taxon>Anaeromyxobacter</taxon>
    </lineage>
</organism>
<gene>
    <name evidence="1" type="ORF">AMOR_07850</name>
</gene>
<dbReference type="RefSeq" id="WP_248358615.1">
    <property type="nucleotide sequence ID" value="NZ_AP025591.1"/>
</dbReference>
<protein>
    <submittedName>
        <fullName evidence="1">Uncharacterized protein</fullName>
    </submittedName>
</protein>